<dbReference type="PANTHER" id="PTHR30627">
    <property type="entry name" value="PEPTIDOGLYCAN D,D-TRANSPEPTIDASE"/>
    <property type="match status" value="1"/>
</dbReference>
<name>A0A562PHJ6_9BURK</name>
<feature type="region of interest" description="Disordered" evidence="7">
    <location>
        <begin position="1031"/>
        <end position="1051"/>
    </location>
</feature>
<dbReference type="AlphaFoldDB" id="A0A562PHJ6"/>
<evidence type="ECO:0000256" key="1">
    <source>
        <dbReference type="ARBA" id="ARBA00001526"/>
    </source>
</evidence>
<dbReference type="GO" id="GO:0005886">
    <property type="term" value="C:plasma membrane"/>
    <property type="evidence" value="ECO:0007669"/>
    <property type="project" value="TreeGrafter"/>
</dbReference>
<evidence type="ECO:0000313" key="11">
    <source>
        <dbReference type="Proteomes" id="UP000315112"/>
    </source>
</evidence>
<reference evidence="10 11" key="1">
    <citation type="journal article" date="2015" name="Stand. Genomic Sci.">
        <title>Genomic Encyclopedia of Bacterial and Archaeal Type Strains, Phase III: the genomes of soil and plant-associated and newly described type strains.</title>
        <authorList>
            <person name="Whitman W.B."/>
            <person name="Woyke T."/>
            <person name="Klenk H.P."/>
            <person name="Zhou Y."/>
            <person name="Lilburn T.G."/>
            <person name="Beck B.J."/>
            <person name="De Vos P."/>
            <person name="Vandamme P."/>
            <person name="Eisen J.A."/>
            <person name="Garrity G."/>
            <person name="Hugenholtz P."/>
            <person name="Kyrpides N.C."/>
        </authorList>
    </citation>
    <scope>NUCLEOTIDE SEQUENCE [LARGE SCALE GENOMIC DNA]</scope>
    <source>
        <strain evidence="10 11">CGMCC 1.10685</strain>
    </source>
</reference>
<dbReference type="GO" id="GO:0008800">
    <property type="term" value="F:beta-lactamase activity"/>
    <property type="evidence" value="ECO:0007669"/>
    <property type="project" value="UniProtKB-EC"/>
</dbReference>
<dbReference type="InterPro" id="IPR001460">
    <property type="entry name" value="PCN-bd_Tpept"/>
</dbReference>
<accession>A0A562PHJ6</accession>
<evidence type="ECO:0000256" key="5">
    <source>
        <dbReference type="ARBA" id="ARBA00022801"/>
    </source>
</evidence>
<proteinExistence type="inferred from homology"/>
<feature type="transmembrane region" description="Helical" evidence="8">
    <location>
        <begin position="42"/>
        <end position="66"/>
    </location>
</feature>
<keyword evidence="6" id="KW-0046">Antibiotic resistance</keyword>
<dbReference type="Gene3D" id="3.40.710.10">
    <property type="entry name" value="DD-peptidase/beta-lactamase superfamily"/>
    <property type="match status" value="1"/>
</dbReference>
<evidence type="ECO:0000256" key="3">
    <source>
        <dbReference type="ARBA" id="ARBA00012865"/>
    </source>
</evidence>
<dbReference type="PANTHER" id="PTHR30627:SF6">
    <property type="entry name" value="BETA-LACTAMASE YBXI-RELATED"/>
    <property type="match status" value="1"/>
</dbReference>
<comment type="similarity">
    <text evidence="2">Belongs to the class-D beta-lactamase family.</text>
</comment>
<evidence type="ECO:0000256" key="6">
    <source>
        <dbReference type="ARBA" id="ARBA00023251"/>
    </source>
</evidence>
<keyword evidence="5" id="KW-0378">Hydrolase</keyword>
<dbReference type="EC" id="3.5.2.6" evidence="3"/>
<dbReference type="GO" id="GO:0046677">
    <property type="term" value="P:response to antibiotic"/>
    <property type="evidence" value="ECO:0007669"/>
    <property type="project" value="UniProtKB-KW"/>
</dbReference>
<feature type="domain" description="Penicillin-binding protein transpeptidase" evidence="9">
    <location>
        <begin position="881"/>
        <end position="1024"/>
    </location>
</feature>
<dbReference type="GO" id="GO:0071555">
    <property type="term" value="P:cell wall organization"/>
    <property type="evidence" value="ECO:0007669"/>
    <property type="project" value="TreeGrafter"/>
</dbReference>
<evidence type="ECO:0000256" key="2">
    <source>
        <dbReference type="ARBA" id="ARBA00007898"/>
    </source>
</evidence>
<keyword evidence="8" id="KW-0472">Membrane</keyword>
<dbReference type="InterPro" id="IPR012338">
    <property type="entry name" value="Beta-lactam/transpept-like"/>
</dbReference>
<protein>
    <recommendedName>
        <fullName evidence="3">beta-lactamase</fullName>
        <ecNumber evidence="3">3.5.2.6</ecNumber>
    </recommendedName>
</protein>
<keyword evidence="8" id="KW-0812">Transmembrane</keyword>
<comment type="caution">
    <text evidence="10">The sequence shown here is derived from an EMBL/GenBank/DDBJ whole genome shotgun (WGS) entry which is preliminary data.</text>
</comment>
<evidence type="ECO:0000256" key="8">
    <source>
        <dbReference type="SAM" id="Phobius"/>
    </source>
</evidence>
<dbReference type="GO" id="GO:0008658">
    <property type="term" value="F:penicillin binding"/>
    <property type="evidence" value="ECO:0007669"/>
    <property type="project" value="InterPro"/>
</dbReference>
<dbReference type="SUPFAM" id="SSF56601">
    <property type="entry name" value="beta-lactamase/transpeptidase-like"/>
    <property type="match status" value="1"/>
</dbReference>
<keyword evidence="8" id="KW-1133">Transmembrane helix</keyword>
<dbReference type="InterPro" id="IPR050515">
    <property type="entry name" value="Beta-lactam/transpept"/>
</dbReference>
<dbReference type="EMBL" id="VLKW01000011">
    <property type="protein sequence ID" value="TWI43710.1"/>
    <property type="molecule type" value="Genomic_DNA"/>
</dbReference>
<gene>
    <name evidence="10" type="ORF">IP92_04763</name>
</gene>
<evidence type="ECO:0000256" key="4">
    <source>
        <dbReference type="ARBA" id="ARBA00022729"/>
    </source>
</evidence>
<sequence length="1051" mass="109814">MYPDCFHGPPLDGGIMAYPLADLFVNQHRAWRRGRALRPRRVVPWGWLGGAALALLGGGLIGAHALRMGAQGAPDEGADALRAAALLQPVVPGAVFAVPATPGLTMLAQPGGAIAIASKMRPEKAVRIDLCTQAVDAAGRLLPLRLGYRDADLARWAGSGGMRNVLLVAQGSPVTAAMPVLTLTGRGAEPLGVAWSGHSARWLGDGATLVQGSTGTATLRDAGWLAWQGGALQLTRRASAACPRGGELVARLYTPDAAQRGNALVTAFSVAGATAAAWLAPGNYAIPAVAAPELEDEALFAGLQARGLVRLSAQGAIELAPPDLPEWRRAPADARAVDLAQWRHVLVDDTTRKLLRRLYRQADGAYVRQQVALYNSERALLAWRVRAGDASRWQADGAVTAAMPPHAARLTAALPQGWQPWTRLEAVPRGGRAVPLTLDLPGPATGQERYALLLAGHLAGTPQGALVQTRDACDGRACASPADLRQLLVQPLPGARRVVLPVTALDAAALARPGELQYRHLRVVADRIVWQPLPRTAPAAPAAQRGAANAILLADRNGTPLWADGVTTQPAAQAGLAPLLGIGPDHASSVAGMLARAGTAGHARLSLDLPLQSLAQQVLDCLGWRQGHWSGQRCEGGAPAPRRKAGIVVLDAENGDILAAAGAGQPHVDAGNWREARDLDRASPADSPLRLPAWQHDGGAHNSPGSTFKVVSALGLELAARSDKDLDALLAGQPLDAINGQARSRGYDFTTAAPTYPASAHGAYVTNYREVGIDGRAQQGRLGLAQALTYSLNTWFAWTGEWSDRTLFGRPSGGMPDAQALEAGALDAARPIVAAARRLGFERVQRLDGGLLPATFRWNAYDALQATPAAIDPVHTRHELRQMSIGLRMQATPLQMALAAAAVGQGASVAPRLLLELDGRAAAAPDLEKLDVRLDRIRAGMKGVIDRGTAAGAFRALPSQVRAGLYGKTGTAPVSDDSATVWFTGWLEPGSLPGQRHRLAFAVYASHSDGTGGSHAAPVMAALLARLAGQNGEQKGNPACPGPNGSCSSMP</sequence>
<organism evidence="10 11">
    <name type="scientific">Pseudoduganella flava</name>
    <dbReference type="NCBI Taxonomy" id="871742"/>
    <lineage>
        <taxon>Bacteria</taxon>
        <taxon>Pseudomonadati</taxon>
        <taxon>Pseudomonadota</taxon>
        <taxon>Betaproteobacteria</taxon>
        <taxon>Burkholderiales</taxon>
        <taxon>Oxalobacteraceae</taxon>
        <taxon>Telluria group</taxon>
        <taxon>Pseudoduganella</taxon>
    </lineage>
</organism>
<evidence type="ECO:0000256" key="7">
    <source>
        <dbReference type="SAM" id="MobiDB-lite"/>
    </source>
</evidence>
<dbReference type="Pfam" id="PF00905">
    <property type="entry name" value="Transpeptidase"/>
    <property type="match status" value="1"/>
</dbReference>
<comment type="catalytic activity">
    <reaction evidence="1">
        <text>a beta-lactam + H2O = a substituted beta-amino acid</text>
        <dbReference type="Rhea" id="RHEA:20401"/>
        <dbReference type="ChEBI" id="CHEBI:15377"/>
        <dbReference type="ChEBI" id="CHEBI:35627"/>
        <dbReference type="ChEBI" id="CHEBI:140347"/>
        <dbReference type="EC" id="3.5.2.6"/>
    </reaction>
</comment>
<evidence type="ECO:0000313" key="10">
    <source>
        <dbReference type="EMBL" id="TWI43710.1"/>
    </source>
</evidence>
<dbReference type="Proteomes" id="UP000315112">
    <property type="component" value="Unassembled WGS sequence"/>
</dbReference>
<evidence type="ECO:0000259" key="9">
    <source>
        <dbReference type="Pfam" id="PF00905"/>
    </source>
</evidence>
<keyword evidence="4" id="KW-0732">Signal</keyword>